<dbReference type="AlphaFoldDB" id="A0A951QB91"/>
<reference evidence="1" key="2">
    <citation type="journal article" date="2022" name="Microbiol. Resour. Announc.">
        <title>Metagenome Sequencing to Explore Phylogenomics of Terrestrial Cyanobacteria.</title>
        <authorList>
            <person name="Ward R.D."/>
            <person name="Stajich J.E."/>
            <person name="Johansen J.R."/>
            <person name="Huntemann M."/>
            <person name="Clum A."/>
            <person name="Foster B."/>
            <person name="Foster B."/>
            <person name="Roux S."/>
            <person name="Palaniappan K."/>
            <person name="Varghese N."/>
            <person name="Mukherjee S."/>
            <person name="Reddy T.B.K."/>
            <person name="Daum C."/>
            <person name="Copeland A."/>
            <person name="Chen I.A."/>
            <person name="Ivanova N.N."/>
            <person name="Kyrpides N.C."/>
            <person name="Shapiro N."/>
            <person name="Eloe-Fadrosh E.A."/>
            <person name="Pietrasiak N."/>
        </authorList>
    </citation>
    <scope>NUCLEOTIDE SEQUENCE</scope>
    <source>
        <strain evidence="1">UHER 2000/2452</strain>
    </source>
</reference>
<sequence length="325" mass="37162">MTISTSELLALLNEFISENQLRLSQHTFIASERHKDVKECLMHLEGIVGRNEENIKKLTNPPLIPDKRVLGKKLADSLSQLEQYLYSTFKDACEVAFDYVAKFFKDRSFVLPRVCVKVIAGDQLVVLFRRPELQIQSLNISTDGNTAFEKIAAGADYFICNDIPESVENGGYQNVRLIKEKVLEFNKSDFRNSFLYDDEIDDASRAWRECWKEIVVVEGNSQRTMQPPLDSCYKSILVIPMSLETGKLDEAFVSHFNISTESGRAIFGFVSFDHRHVDFFDETLDVAFGYILADILSLYLIQQLTYTQYSSIYYQAATLLSHLGH</sequence>
<gene>
    <name evidence="1" type="ORF">KME15_08255</name>
</gene>
<evidence type="ECO:0000313" key="1">
    <source>
        <dbReference type="EMBL" id="MBW4658651.1"/>
    </source>
</evidence>
<proteinExistence type="predicted"/>
<evidence type="ECO:0000313" key="2">
    <source>
        <dbReference type="Proteomes" id="UP000757435"/>
    </source>
</evidence>
<accession>A0A951QB91</accession>
<protein>
    <submittedName>
        <fullName evidence="1">Uncharacterized protein</fullName>
    </submittedName>
</protein>
<organism evidence="1 2">
    <name type="scientific">Drouetiella hepatica Uher 2000/2452</name>
    <dbReference type="NCBI Taxonomy" id="904376"/>
    <lineage>
        <taxon>Bacteria</taxon>
        <taxon>Bacillati</taxon>
        <taxon>Cyanobacteriota</taxon>
        <taxon>Cyanophyceae</taxon>
        <taxon>Oculatellales</taxon>
        <taxon>Oculatellaceae</taxon>
        <taxon>Drouetiella</taxon>
    </lineage>
</organism>
<comment type="caution">
    <text evidence="1">The sequence shown here is derived from an EMBL/GenBank/DDBJ whole genome shotgun (WGS) entry which is preliminary data.</text>
</comment>
<dbReference type="EMBL" id="JAHHHD010000006">
    <property type="protein sequence ID" value="MBW4658651.1"/>
    <property type="molecule type" value="Genomic_DNA"/>
</dbReference>
<reference evidence="1" key="1">
    <citation type="submission" date="2021-05" db="EMBL/GenBank/DDBJ databases">
        <authorList>
            <person name="Pietrasiak N."/>
            <person name="Ward R."/>
            <person name="Stajich J.E."/>
            <person name="Kurbessoian T."/>
        </authorList>
    </citation>
    <scope>NUCLEOTIDE SEQUENCE</scope>
    <source>
        <strain evidence="1">UHER 2000/2452</strain>
    </source>
</reference>
<dbReference type="Proteomes" id="UP000757435">
    <property type="component" value="Unassembled WGS sequence"/>
</dbReference>
<name>A0A951QB91_9CYAN</name>